<evidence type="ECO:0000313" key="5">
    <source>
        <dbReference type="EMBL" id="MBM7509542.1"/>
    </source>
</evidence>
<proteinExistence type="predicted"/>
<dbReference type="PROSITE" id="PS50987">
    <property type="entry name" value="HTH_ARSR_2"/>
    <property type="match status" value="1"/>
</dbReference>
<evidence type="ECO:0000256" key="1">
    <source>
        <dbReference type="ARBA" id="ARBA00023015"/>
    </source>
</evidence>
<protein>
    <submittedName>
        <fullName evidence="5">DNA-binding transcriptional ArsR family regulator</fullName>
    </submittedName>
</protein>
<dbReference type="GO" id="GO:0003677">
    <property type="term" value="F:DNA binding"/>
    <property type="evidence" value="ECO:0007669"/>
    <property type="project" value="UniProtKB-KW"/>
</dbReference>
<dbReference type="InterPro" id="IPR051011">
    <property type="entry name" value="Metal_resp_trans_reg"/>
</dbReference>
<dbReference type="Gene3D" id="1.10.10.10">
    <property type="entry name" value="Winged helix-like DNA-binding domain superfamily/Winged helix DNA-binding domain"/>
    <property type="match status" value="1"/>
</dbReference>
<keyword evidence="1" id="KW-0805">Transcription regulation</keyword>
<dbReference type="InterPro" id="IPR036388">
    <property type="entry name" value="WH-like_DNA-bd_sf"/>
</dbReference>
<evidence type="ECO:0000256" key="3">
    <source>
        <dbReference type="ARBA" id="ARBA00023163"/>
    </source>
</evidence>
<keyword evidence="3" id="KW-0804">Transcription</keyword>
<comment type="caution">
    <text evidence="5">The sequence shown here is derived from an EMBL/GenBank/DDBJ whole genome shotgun (WGS) entry which is preliminary data.</text>
</comment>
<dbReference type="CDD" id="cd00090">
    <property type="entry name" value="HTH_ARSR"/>
    <property type="match status" value="1"/>
</dbReference>
<organism evidence="5 6">
    <name type="scientific">Nocardioides salarius</name>
    <dbReference type="NCBI Taxonomy" id="374513"/>
    <lineage>
        <taxon>Bacteria</taxon>
        <taxon>Bacillati</taxon>
        <taxon>Actinomycetota</taxon>
        <taxon>Actinomycetes</taxon>
        <taxon>Propionibacteriales</taxon>
        <taxon>Nocardioidaceae</taxon>
        <taxon>Nocardioides</taxon>
    </lineage>
</organism>
<gene>
    <name evidence="5" type="ORF">JOE61_003356</name>
</gene>
<dbReference type="PANTHER" id="PTHR43132">
    <property type="entry name" value="ARSENICAL RESISTANCE OPERON REPRESSOR ARSR-RELATED"/>
    <property type="match status" value="1"/>
</dbReference>
<evidence type="ECO:0000313" key="6">
    <source>
        <dbReference type="Proteomes" id="UP000732378"/>
    </source>
</evidence>
<dbReference type="SUPFAM" id="SSF46785">
    <property type="entry name" value="Winged helix' DNA-binding domain"/>
    <property type="match status" value="1"/>
</dbReference>
<dbReference type="InterPro" id="IPR001845">
    <property type="entry name" value="HTH_ArsR_DNA-bd_dom"/>
</dbReference>
<dbReference type="NCBIfam" id="NF033788">
    <property type="entry name" value="HTH_metalloreg"/>
    <property type="match status" value="1"/>
</dbReference>
<feature type="domain" description="HTH arsR-type" evidence="4">
    <location>
        <begin position="15"/>
        <end position="109"/>
    </location>
</feature>
<dbReference type="Proteomes" id="UP000732378">
    <property type="component" value="Unassembled WGS sequence"/>
</dbReference>
<dbReference type="Pfam" id="PF01022">
    <property type="entry name" value="HTH_5"/>
    <property type="match status" value="1"/>
</dbReference>
<reference evidence="5 6" key="1">
    <citation type="submission" date="2021-01" db="EMBL/GenBank/DDBJ databases">
        <title>Sequencing the genomes of 1000 actinobacteria strains.</title>
        <authorList>
            <person name="Klenk H.-P."/>
        </authorList>
    </citation>
    <scope>NUCLEOTIDE SEQUENCE [LARGE SCALE GENOMIC DNA]</scope>
    <source>
        <strain evidence="5 6">DSM 18239</strain>
    </source>
</reference>
<evidence type="ECO:0000259" key="4">
    <source>
        <dbReference type="PROSITE" id="PS50987"/>
    </source>
</evidence>
<dbReference type="InterPro" id="IPR011991">
    <property type="entry name" value="ArsR-like_HTH"/>
</dbReference>
<dbReference type="SMART" id="SM00418">
    <property type="entry name" value="HTH_ARSR"/>
    <property type="match status" value="1"/>
</dbReference>
<accession>A0ABS2MEC0</accession>
<evidence type="ECO:0000256" key="2">
    <source>
        <dbReference type="ARBA" id="ARBA00023125"/>
    </source>
</evidence>
<dbReference type="EMBL" id="JAFBBZ010000001">
    <property type="protein sequence ID" value="MBM7509542.1"/>
    <property type="molecule type" value="Genomic_DNA"/>
</dbReference>
<keyword evidence="6" id="KW-1185">Reference proteome</keyword>
<dbReference type="InterPro" id="IPR036390">
    <property type="entry name" value="WH_DNA-bd_sf"/>
</dbReference>
<keyword evidence="2 5" id="KW-0238">DNA-binding</keyword>
<dbReference type="PRINTS" id="PR00778">
    <property type="entry name" value="HTHARSR"/>
</dbReference>
<dbReference type="PANTHER" id="PTHR43132:SF2">
    <property type="entry name" value="ARSENICAL RESISTANCE OPERON REPRESSOR ARSR-RELATED"/>
    <property type="match status" value="1"/>
</dbReference>
<name>A0ABS2MEC0_9ACTN</name>
<dbReference type="RefSeq" id="WP_193671084.1">
    <property type="nucleotide sequence ID" value="NZ_JACDTV010000024.1"/>
</dbReference>
<sequence>MTMMSTLSDATGRAAGQSGAEASAALFRALGDPSRLAILAHLHLGPHRVVDLVEHLGLAQSTVSKHLVCLRDCGLVQSRPRGRASVFSLTPGVAVREVLAAAERVLAATGGAVTDCPTVGGDL</sequence>